<accession>A0A1X2IRA0</accession>
<feature type="transmembrane region" description="Helical" evidence="2">
    <location>
        <begin position="115"/>
        <end position="141"/>
    </location>
</feature>
<comment type="caution">
    <text evidence="3">The sequence shown here is derived from an EMBL/GenBank/DDBJ whole genome shotgun (WGS) entry which is preliminary data.</text>
</comment>
<feature type="transmembrane region" description="Helical" evidence="2">
    <location>
        <begin position="73"/>
        <end position="94"/>
    </location>
</feature>
<dbReference type="STRING" id="90262.A0A1X2IRA0"/>
<keyword evidence="2" id="KW-0472">Membrane</keyword>
<dbReference type="PANTHER" id="PTHR12242:SF1">
    <property type="entry name" value="MYND-TYPE DOMAIN-CONTAINING PROTEIN"/>
    <property type="match status" value="1"/>
</dbReference>
<dbReference type="EMBL" id="MCGE01000006">
    <property type="protein sequence ID" value="ORZ20777.1"/>
    <property type="molecule type" value="Genomic_DNA"/>
</dbReference>
<evidence type="ECO:0000313" key="4">
    <source>
        <dbReference type="Proteomes" id="UP000193560"/>
    </source>
</evidence>
<evidence type="ECO:0008006" key="5">
    <source>
        <dbReference type="Google" id="ProtNLM"/>
    </source>
</evidence>
<dbReference type="AlphaFoldDB" id="A0A1X2IRA0"/>
<feature type="region of interest" description="Disordered" evidence="1">
    <location>
        <begin position="286"/>
        <end position="307"/>
    </location>
</feature>
<feature type="transmembrane region" description="Helical" evidence="2">
    <location>
        <begin position="153"/>
        <end position="175"/>
    </location>
</feature>
<feature type="transmembrane region" description="Helical" evidence="2">
    <location>
        <begin position="41"/>
        <end position="61"/>
    </location>
</feature>
<organism evidence="3 4">
    <name type="scientific">Absidia repens</name>
    <dbReference type="NCBI Taxonomy" id="90262"/>
    <lineage>
        <taxon>Eukaryota</taxon>
        <taxon>Fungi</taxon>
        <taxon>Fungi incertae sedis</taxon>
        <taxon>Mucoromycota</taxon>
        <taxon>Mucoromycotina</taxon>
        <taxon>Mucoromycetes</taxon>
        <taxon>Mucorales</taxon>
        <taxon>Cunninghamellaceae</taxon>
        <taxon>Absidia</taxon>
    </lineage>
</organism>
<keyword evidence="4" id="KW-1185">Reference proteome</keyword>
<feature type="transmembrane region" description="Helical" evidence="2">
    <location>
        <begin position="223"/>
        <end position="243"/>
    </location>
</feature>
<keyword evidence="2" id="KW-0812">Transmembrane</keyword>
<evidence type="ECO:0000256" key="2">
    <source>
        <dbReference type="SAM" id="Phobius"/>
    </source>
</evidence>
<evidence type="ECO:0000256" key="1">
    <source>
        <dbReference type="SAM" id="MobiDB-lite"/>
    </source>
</evidence>
<sequence>MKNQFEDQRLERSNWEFIRWFGFDQFEPERAVTSYWVPSKVFLGIRVLTALYSTIVMWTSLANSAIAGEFHIYFGYFTTLTFVGLHAYLITSLYHHVRYIWSGNKLDSFFKQPTFINYLYVYLYHSIMVFNIVTPVVFWAVLNTAGAVSSNTVKIWINDSVHGVSLALMMLDVIFNRMRVYTNMIILIILNVIIYMCLSFLVHAVTNVWVYPFLDWSKGAQAALMYVIVGTLFTFVFFLMIGIHDFRDWIAQKTNCAPKQDISPRSMEYFALPRYDTSASSGHQYQQQQNHSYGDEPSMTSTQQIHG</sequence>
<name>A0A1X2IRA0_9FUNG</name>
<protein>
    <recommendedName>
        <fullName evidence="5">FAR-17a/AIG1-like protein-domain-containing protein</fullName>
    </recommendedName>
</protein>
<dbReference type="GO" id="GO:0016020">
    <property type="term" value="C:membrane"/>
    <property type="evidence" value="ECO:0007669"/>
    <property type="project" value="TreeGrafter"/>
</dbReference>
<keyword evidence="2" id="KW-1133">Transmembrane helix</keyword>
<gene>
    <name evidence="3" type="ORF">BCR42DRAFT_489245</name>
</gene>
<dbReference type="PANTHER" id="PTHR12242">
    <property type="entry name" value="OS02G0130600 PROTEIN-RELATED"/>
    <property type="match status" value="1"/>
</dbReference>
<evidence type="ECO:0000313" key="3">
    <source>
        <dbReference type="EMBL" id="ORZ20777.1"/>
    </source>
</evidence>
<proteinExistence type="predicted"/>
<feature type="transmembrane region" description="Helical" evidence="2">
    <location>
        <begin position="187"/>
        <end position="211"/>
    </location>
</feature>
<dbReference type="Proteomes" id="UP000193560">
    <property type="component" value="Unassembled WGS sequence"/>
</dbReference>
<reference evidence="3 4" key="1">
    <citation type="submission" date="2016-07" db="EMBL/GenBank/DDBJ databases">
        <title>Pervasive Adenine N6-methylation of Active Genes in Fungi.</title>
        <authorList>
            <consortium name="DOE Joint Genome Institute"/>
            <person name="Mondo S.J."/>
            <person name="Dannebaum R.O."/>
            <person name="Kuo R.C."/>
            <person name="Labutti K."/>
            <person name="Haridas S."/>
            <person name="Kuo A."/>
            <person name="Salamov A."/>
            <person name="Ahrendt S.R."/>
            <person name="Lipzen A."/>
            <person name="Sullivan W."/>
            <person name="Andreopoulos W.B."/>
            <person name="Clum A."/>
            <person name="Lindquist E."/>
            <person name="Daum C."/>
            <person name="Ramamoorthy G.K."/>
            <person name="Gryganskyi A."/>
            <person name="Culley D."/>
            <person name="Magnuson J.K."/>
            <person name="James T.Y."/>
            <person name="O'Malley M.A."/>
            <person name="Stajich J.E."/>
            <person name="Spatafora J.W."/>
            <person name="Visel A."/>
            <person name="Grigoriev I.V."/>
        </authorList>
    </citation>
    <scope>NUCLEOTIDE SEQUENCE [LARGE SCALE GENOMIC DNA]</scope>
    <source>
        <strain evidence="3 4">NRRL 1336</strain>
    </source>
</reference>
<dbReference type="OrthoDB" id="419711at2759"/>